<reference evidence="2" key="1">
    <citation type="submission" date="2019-08" db="EMBL/GenBank/DDBJ databases">
        <authorList>
            <person name="Kucharzyk K."/>
            <person name="Murdoch R.W."/>
            <person name="Higgins S."/>
            <person name="Loffler F."/>
        </authorList>
    </citation>
    <scope>NUCLEOTIDE SEQUENCE</scope>
</reference>
<gene>
    <name evidence="2" type="ORF">SDC9_117397</name>
</gene>
<dbReference type="AlphaFoldDB" id="A0A645BYM6"/>
<organism evidence="2">
    <name type="scientific">bioreactor metagenome</name>
    <dbReference type="NCBI Taxonomy" id="1076179"/>
    <lineage>
        <taxon>unclassified sequences</taxon>
        <taxon>metagenomes</taxon>
        <taxon>ecological metagenomes</taxon>
    </lineage>
</organism>
<proteinExistence type="predicted"/>
<accession>A0A645BYM6</accession>
<evidence type="ECO:0000313" key="2">
    <source>
        <dbReference type="EMBL" id="MPM70442.1"/>
    </source>
</evidence>
<protein>
    <submittedName>
        <fullName evidence="2">Uncharacterized protein</fullName>
    </submittedName>
</protein>
<feature type="region of interest" description="Disordered" evidence="1">
    <location>
        <begin position="81"/>
        <end position="112"/>
    </location>
</feature>
<sequence>MLGPVAPGSGFLTLCLQRVDLHARQRLACGHEVAFLHQDIGHAATVLGGNVHFGGFDAAVAVDQAGAFLRALPLLPAIHPQRHRSSQHGGNDQWFFELGREGGRSSGGRSHA</sequence>
<name>A0A645BYM6_9ZZZZ</name>
<comment type="caution">
    <text evidence="2">The sequence shown here is derived from an EMBL/GenBank/DDBJ whole genome shotgun (WGS) entry which is preliminary data.</text>
</comment>
<evidence type="ECO:0000256" key="1">
    <source>
        <dbReference type="SAM" id="MobiDB-lite"/>
    </source>
</evidence>
<dbReference type="EMBL" id="VSSQ01023478">
    <property type="protein sequence ID" value="MPM70442.1"/>
    <property type="molecule type" value="Genomic_DNA"/>
</dbReference>